<keyword evidence="1" id="KW-0812">Transmembrane</keyword>
<evidence type="ECO:0000256" key="1">
    <source>
        <dbReference type="SAM" id="Phobius"/>
    </source>
</evidence>
<keyword evidence="1" id="KW-0472">Membrane</keyword>
<gene>
    <name evidence="2" type="ORF">GCM10010918_23750</name>
</gene>
<proteinExistence type="predicted"/>
<keyword evidence="1" id="KW-1133">Transmembrane helix</keyword>
<dbReference type="EMBL" id="BMHY01000004">
    <property type="protein sequence ID" value="GGG68164.1"/>
    <property type="molecule type" value="Genomic_DNA"/>
</dbReference>
<reference evidence="2 3" key="1">
    <citation type="journal article" date="2014" name="Int. J. Syst. Evol. Microbiol.">
        <title>Complete genome sequence of Corynebacterium casei LMG S-19264T (=DSM 44701T), isolated from a smear-ripened cheese.</title>
        <authorList>
            <consortium name="US DOE Joint Genome Institute (JGI-PGF)"/>
            <person name="Walter F."/>
            <person name="Albersmeier A."/>
            <person name="Kalinowski J."/>
            <person name="Ruckert C."/>
        </authorList>
    </citation>
    <scope>NUCLEOTIDE SEQUENCE [LARGE SCALE GENOMIC DNA]</scope>
    <source>
        <strain evidence="2 3">CGMCC 1.15286</strain>
    </source>
</reference>
<accession>A0A917H5P8</accession>
<name>A0A917H5P8_9BACL</name>
<feature type="transmembrane region" description="Helical" evidence="1">
    <location>
        <begin position="44"/>
        <end position="64"/>
    </location>
</feature>
<dbReference type="AlphaFoldDB" id="A0A917H5P8"/>
<protein>
    <submittedName>
        <fullName evidence="2">Uncharacterized protein</fullName>
    </submittedName>
</protein>
<comment type="caution">
    <text evidence="2">The sequence shown here is derived from an EMBL/GenBank/DDBJ whole genome shotgun (WGS) entry which is preliminary data.</text>
</comment>
<sequence length="126" mass="14037">MMSNDLGAKAQKPAAILITQVLLYLAAIVNIVNGIYAIGNVEKVKVVLAVVMIVFGAAAAWVAYRLSQPEASSRNYAVALAWILIVLRLIEYSVWHNIGFLLGVILPILVLWRLYKRETKAWYNHS</sequence>
<feature type="transmembrane region" description="Helical" evidence="1">
    <location>
        <begin position="21"/>
        <end position="38"/>
    </location>
</feature>
<dbReference type="RefSeq" id="WP_229692120.1">
    <property type="nucleotide sequence ID" value="NZ_BMHY01000004.1"/>
</dbReference>
<evidence type="ECO:0000313" key="2">
    <source>
        <dbReference type="EMBL" id="GGG68164.1"/>
    </source>
</evidence>
<feature type="transmembrane region" description="Helical" evidence="1">
    <location>
        <begin position="98"/>
        <end position="115"/>
    </location>
</feature>
<organism evidence="2 3">
    <name type="scientific">Paenibacillus radicis</name>
    <name type="common">ex Gao et al. 2016</name>
    <dbReference type="NCBI Taxonomy" id="1737354"/>
    <lineage>
        <taxon>Bacteria</taxon>
        <taxon>Bacillati</taxon>
        <taxon>Bacillota</taxon>
        <taxon>Bacilli</taxon>
        <taxon>Bacillales</taxon>
        <taxon>Paenibacillaceae</taxon>
        <taxon>Paenibacillus</taxon>
    </lineage>
</organism>
<dbReference type="Proteomes" id="UP000600247">
    <property type="component" value="Unassembled WGS sequence"/>
</dbReference>
<keyword evidence="3" id="KW-1185">Reference proteome</keyword>
<evidence type="ECO:0000313" key="3">
    <source>
        <dbReference type="Proteomes" id="UP000600247"/>
    </source>
</evidence>